<gene>
    <name evidence="1" type="ORF">RIMI_LOCUS2205998</name>
</gene>
<proteinExistence type="predicted"/>
<protein>
    <submittedName>
        <fullName evidence="1">Uncharacterized protein</fullName>
    </submittedName>
</protein>
<evidence type="ECO:0000313" key="2">
    <source>
        <dbReference type="Proteomes" id="UP001176940"/>
    </source>
</evidence>
<keyword evidence="2" id="KW-1185">Reference proteome</keyword>
<sequence>MSRHRGKVDELVGDVYSLEKGVTMASVDWALMLVYGFFEKLKNSKIIFVVDLCTLMYRVHHYEVRMLAILVPVFIDNIEIALNSQGNSRAFPQLGMAIRRGQMDGQGQNSANLPDLFYLDSSKMDVSENSVDFVVHSAENLTHPPGPGLNFEVVFGEKMGHEVPGSGKGRPSVRESCKNMATLICPLETLLRAEVSSGSERGEDPVCHHGERRDSAFGQLFWTC</sequence>
<dbReference type="Proteomes" id="UP001176940">
    <property type="component" value="Unassembled WGS sequence"/>
</dbReference>
<dbReference type="EMBL" id="CAUEEQ010003028">
    <property type="protein sequence ID" value="CAJ0924208.1"/>
    <property type="molecule type" value="Genomic_DNA"/>
</dbReference>
<name>A0ABN9KUB1_9NEOB</name>
<comment type="caution">
    <text evidence="1">The sequence shown here is derived from an EMBL/GenBank/DDBJ whole genome shotgun (WGS) entry which is preliminary data.</text>
</comment>
<accession>A0ABN9KUB1</accession>
<organism evidence="1 2">
    <name type="scientific">Ranitomeya imitator</name>
    <name type="common">mimic poison frog</name>
    <dbReference type="NCBI Taxonomy" id="111125"/>
    <lineage>
        <taxon>Eukaryota</taxon>
        <taxon>Metazoa</taxon>
        <taxon>Chordata</taxon>
        <taxon>Craniata</taxon>
        <taxon>Vertebrata</taxon>
        <taxon>Euteleostomi</taxon>
        <taxon>Amphibia</taxon>
        <taxon>Batrachia</taxon>
        <taxon>Anura</taxon>
        <taxon>Neobatrachia</taxon>
        <taxon>Hyloidea</taxon>
        <taxon>Dendrobatidae</taxon>
        <taxon>Dendrobatinae</taxon>
        <taxon>Ranitomeya</taxon>
    </lineage>
</organism>
<reference evidence="1" key="1">
    <citation type="submission" date="2023-07" db="EMBL/GenBank/DDBJ databases">
        <authorList>
            <person name="Stuckert A."/>
        </authorList>
    </citation>
    <scope>NUCLEOTIDE SEQUENCE</scope>
</reference>
<evidence type="ECO:0000313" key="1">
    <source>
        <dbReference type="EMBL" id="CAJ0924208.1"/>
    </source>
</evidence>